<reference evidence="4" key="3">
    <citation type="submission" date="2017-11" db="EMBL/GenBank/DDBJ databases">
        <authorList>
            <person name="Seuylemezian A."/>
            <person name="Cooper K."/>
            <person name="Vaishampayan P."/>
        </authorList>
    </citation>
    <scope>NUCLEOTIDE SEQUENCE</scope>
    <source>
        <strain evidence="4">PVAS-1</strain>
    </source>
</reference>
<evidence type="ECO:0000313" key="6">
    <source>
        <dbReference type="Proteomes" id="UP000288711"/>
    </source>
</evidence>
<evidence type="ECO:0000313" key="5">
    <source>
        <dbReference type="Proteomes" id="UP000004474"/>
    </source>
</evidence>
<dbReference type="Proteomes" id="UP000288711">
    <property type="component" value="Unassembled WGS sequence"/>
</dbReference>
<dbReference type="AlphaFoldDB" id="K1E0C7"/>
<keyword evidence="2" id="KW-1133">Transmembrane helix</keyword>
<evidence type="ECO:0000313" key="4">
    <source>
        <dbReference type="EMBL" id="RWU85748.1"/>
    </source>
</evidence>
<dbReference type="eggNOG" id="ENOG502ZEHC">
    <property type="taxonomic scope" value="Bacteria"/>
</dbReference>
<dbReference type="PATRIC" id="fig|1210046.3.peg.587"/>
<accession>K1E0C7</accession>
<keyword evidence="2" id="KW-0472">Membrane</keyword>
<feature type="region of interest" description="Disordered" evidence="1">
    <location>
        <begin position="113"/>
        <end position="134"/>
    </location>
</feature>
<comment type="caution">
    <text evidence="3">The sequence shown here is derived from an EMBL/GenBank/DDBJ whole genome shotgun (WGS) entry which is preliminary data.</text>
</comment>
<feature type="transmembrane region" description="Helical" evidence="2">
    <location>
        <begin position="66"/>
        <end position="86"/>
    </location>
</feature>
<keyword evidence="6" id="KW-1185">Reference proteome</keyword>
<evidence type="ECO:0000256" key="1">
    <source>
        <dbReference type="SAM" id="MobiDB-lite"/>
    </source>
</evidence>
<name>K1E0C7_9MICO</name>
<sequence>MAKHATPRALTILGREPAAWVGLVEALLALLVVFTLGVSAESAVLIMAVVSALAGVYTAWTTRDTALGAIVGLAKASISLAAYYGLDLSVGQQGALMALVPVLLGFWQRTQTAPVSDPVDPSPAQVVPVTDDTA</sequence>
<gene>
    <name evidence="3" type="ORF">B277_03028</name>
    <name evidence="4" type="ORF">CWN80_01945</name>
</gene>
<organism evidence="3 5">
    <name type="scientific">Janibacter hoylei PVAS-1</name>
    <dbReference type="NCBI Taxonomy" id="1210046"/>
    <lineage>
        <taxon>Bacteria</taxon>
        <taxon>Bacillati</taxon>
        <taxon>Actinomycetota</taxon>
        <taxon>Actinomycetes</taxon>
        <taxon>Micrococcales</taxon>
        <taxon>Intrasporangiaceae</taxon>
        <taxon>Janibacter</taxon>
    </lineage>
</organism>
<keyword evidence="2" id="KW-0812">Transmembrane</keyword>
<dbReference type="OrthoDB" id="9979385at2"/>
<dbReference type="Proteomes" id="UP000004474">
    <property type="component" value="Unassembled WGS sequence"/>
</dbReference>
<feature type="transmembrane region" description="Helical" evidence="2">
    <location>
        <begin position="43"/>
        <end position="60"/>
    </location>
</feature>
<dbReference type="EMBL" id="ALWX01000011">
    <property type="protein sequence ID" value="EKA62265.1"/>
    <property type="molecule type" value="Genomic_DNA"/>
</dbReference>
<proteinExistence type="predicted"/>
<reference evidence="4 6" key="1">
    <citation type="journal article" date="2009" name="Int. J. Syst. Evol. Microbiol.">
        <title>Janibacter hoylei sp. nov., Bacillus isronensis sp. nov. and Bacillus aryabhattai sp. nov., isolated from cryotubes used for collecting air from the upper atmosphere.</title>
        <authorList>
            <person name="Shivaji S."/>
            <person name="Chaturvedi P."/>
            <person name="Begum Z."/>
            <person name="Pindi P.K."/>
            <person name="Manorama R."/>
            <person name="Padmanaban D.A."/>
            <person name="Shouche Y.S."/>
            <person name="Pawar S."/>
            <person name="Vaishampayan P."/>
            <person name="Dutt C.B."/>
            <person name="Datta G.N."/>
            <person name="Manchanda R.K."/>
            <person name="Rao U.R."/>
            <person name="Bhargava P.M."/>
            <person name="Narlikar J.V."/>
        </authorList>
    </citation>
    <scope>NUCLEOTIDE SEQUENCE [LARGE SCALE GENOMIC DNA]</scope>
    <source>
        <strain evidence="4 6">PVAS-1</strain>
    </source>
</reference>
<protein>
    <submittedName>
        <fullName evidence="3">PCQ3_59</fullName>
    </submittedName>
</protein>
<feature type="transmembrane region" description="Helical" evidence="2">
    <location>
        <begin position="18"/>
        <end position="36"/>
    </location>
</feature>
<dbReference type="EMBL" id="PIPF01000001">
    <property type="protein sequence ID" value="RWU85748.1"/>
    <property type="molecule type" value="Genomic_DNA"/>
</dbReference>
<evidence type="ECO:0000256" key="2">
    <source>
        <dbReference type="SAM" id="Phobius"/>
    </source>
</evidence>
<reference evidence="3 5" key="2">
    <citation type="journal article" date="2012" name="J. Bacteriol.">
        <title>Genome Sequence of Janibacter hoylei MTCC8307, Isolated from the Stratospheric Air.</title>
        <authorList>
            <person name="Pawar S.P."/>
            <person name="Dhotre D.P."/>
            <person name="Shetty S.A."/>
            <person name="Chowdhury S.P."/>
            <person name="Chaudhari B.L."/>
            <person name="Shouche Y.S."/>
        </authorList>
    </citation>
    <scope>NUCLEOTIDE SEQUENCE [LARGE SCALE GENOMIC DNA]</scope>
    <source>
        <strain evidence="3 5">PVAS-1</strain>
    </source>
</reference>
<evidence type="ECO:0000313" key="3">
    <source>
        <dbReference type="EMBL" id="EKA62265.1"/>
    </source>
</evidence>
<dbReference type="RefSeq" id="WP_007924973.1">
    <property type="nucleotide sequence ID" value="NZ_ALWX01000011.1"/>
</dbReference>